<evidence type="ECO:0000313" key="3">
    <source>
        <dbReference type="Proteomes" id="UP000008942"/>
    </source>
</evidence>
<dbReference type="Gene3D" id="3.30.160.390">
    <property type="entry name" value="Integrase, DNA-binding domain"/>
    <property type="match status" value="1"/>
</dbReference>
<sequence length="92" mass="11080">MRAIHRLSAVFVKLYPQDKYCDGAGLWLNVRKDNTRSWFFRYTHHNKRREMGLGSVTRLSLKEARELARYYSDILKEVNDPIVFREQTFLKQ</sequence>
<comment type="caution">
    <text evidence="2">The sequence shown here is derived from an EMBL/GenBank/DDBJ whole genome shotgun (WGS) entry which is preliminary data.</text>
</comment>
<dbReference type="Pfam" id="PF13356">
    <property type="entry name" value="Arm-DNA-bind_3"/>
    <property type="match status" value="1"/>
</dbReference>
<feature type="domain" description="Integrase DNA-binding" evidence="1">
    <location>
        <begin position="13"/>
        <end position="86"/>
    </location>
</feature>
<name>A0ABN0GL53_BAREL</name>
<organism evidence="2 3">
    <name type="scientific">Bartonella elizabethae Re6043vi</name>
    <dbReference type="NCBI Taxonomy" id="1094554"/>
    <lineage>
        <taxon>Bacteria</taxon>
        <taxon>Pseudomonadati</taxon>
        <taxon>Pseudomonadota</taxon>
        <taxon>Alphaproteobacteria</taxon>
        <taxon>Hyphomicrobiales</taxon>
        <taxon>Bartonellaceae</taxon>
        <taxon>Bartonella</taxon>
    </lineage>
</organism>
<accession>A0ABN0GL53</accession>
<evidence type="ECO:0000313" key="2">
    <source>
        <dbReference type="EMBL" id="EJF84212.1"/>
    </source>
</evidence>
<evidence type="ECO:0000259" key="1">
    <source>
        <dbReference type="Pfam" id="PF13356"/>
    </source>
</evidence>
<dbReference type="InterPro" id="IPR025166">
    <property type="entry name" value="Integrase_DNA_bind_dom"/>
</dbReference>
<proteinExistence type="predicted"/>
<protein>
    <recommendedName>
        <fullName evidence="1">Integrase DNA-binding domain-containing protein</fullName>
    </recommendedName>
</protein>
<reference evidence="2 3" key="1">
    <citation type="submission" date="2012-03" db="EMBL/GenBank/DDBJ databases">
        <title>The Genome Sequence of Bartonella elizabethae Re6043vi.</title>
        <authorList>
            <consortium name="The Broad Institute Genome Sequencing Platform"/>
            <consortium name="The Broad Institute Genome Sequencing Center for Infectious Disease"/>
            <person name="Feldgarden M."/>
            <person name="Kirby J."/>
            <person name="Kosoy M."/>
            <person name="Birtles R."/>
            <person name="Probert W.S."/>
            <person name="Chiaraviglio L."/>
            <person name="Young S.K."/>
            <person name="Zeng Q."/>
            <person name="Gargeya S."/>
            <person name="Fitzgerald M."/>
            <person name="Haas B."/>
            <person name="Abouelleil A."/>
            <person name="Alvarado L."/>
            <person name="Arachchi H.M."/>
            <person name="Berlin A."/>
            <person name="Chapman S.B."/>
            <person name="Gearin G."/>
            <person name="Goldberg J."/>
            <person name="Griggs A."/>
            <person name="Gujja S."/>
            <person name="Hansen M."/>
            <person name="Heiman D."/>
            <person name="Howarth C."/>
            <person name="Larimer J."/>
            <person name="Lui A."/>
            <person name="MacDonald P.J.P."/>
            <person name="McCowen C."/>
            <person name="Montmayeur A."/>
            <person name="Murphy C."/>
            <person name="Neiman D."/>
            <person name="Pearson M."/>
            <person name="Priest M."/>
            <person name="Roberts A."/>
            <person name="Saif S."/>
            <person name="Shea T."/>
            <person name="Sisk P."/>
            <person name="Stolte C."/>
            <person name="Sykes S."/>
            <person name="Wortman J."/>
            <person name="Nusbaum C."/>
            <person name="Birren B."/>
        </authorList>
    </citation>
    <scope>NUCLEOTIDE SEQUENCE [LARGE SCALE GENOMIC DNA]</scope>
    <source>
        <strain evidence="2 3">Re6043vi</strain>
    </source>
</reference>
<keyword evidence="3" id="KW-1185">Reference proteome</keyword>
<dbReference type="InterPro" id="IPR038488">
    <property type="entry name" value="Integrase_DNA-bd_sf"/>
</dbReference>
<dbReference type="EMBL" id="AILW01000003">
    <property type="protein sequence ID" value="EJF84212.1"/>
    <property type="molecule type" value="Genomic_DNA"/>
</dbReference>
<dbReference type="Proteomes" id="UP000008942">
    <property type="component" value="Unassembled WGS sequence"/>
</dbReference>
<gene>
    <name evidence="2" type="ORF">MCU_00880</name>
</gene>